<keyword evidence="3" id="KW-1185">Reference proteome</keyword>
<sequence>MMVGPSSICDHDGCLRMLHHAHSRFVTARRKVRSYFQDLRPICHVQINLRLLCRFDGLTARPGRKLMLIGMRVDALTNFPVPTRRKAEFLFDAVVVAESKSGQRSGCAGVTEGSHQSRSAASHRIRCDRVRSRRSSFINAAEASSSRVIARRRFPGLSFGDS</sequence>
<dbReference type="AlphaFoldDB" id="A0A316W6R9"/>
<dbReference type="GeneID" id="37032845"/>
<proteinExistence type="predicted"/>
<reference evidence="2 3" key="1">
    <citation type="journal article" date="2018" name="Mol. Biol. Evol.">
        <title>Broad Genomic Sampling Reveals a Smut Pathogenic Ancestry of the Fungal Clade Ustilaginomycotina.</title>
        <authorList>
            <person name="Kijpornyongpan T."/>
            <person name="Mondo S.J."/>
            <person name="Barry K."/>
            <person name="Sandor L."/>
            <person name="Lee J."/>
            <person name="Lipzen A."/>
            <person name="Pangilinan J."/>
            <person name="LaButti K."/>
            <person name="Hainaut M."/>
            <person name="Henrissat B."/>
            <person name="Grigoriev I.V."/>
            <person name="Spatafora J.W."/>
            <person name="Aime M.C."/>
        </authorList>
    </citation>
    <scope>NUCLEOTIDE SEQUENCE [LARGE SCALE GENOMIC DNA]</scope>
    <source>
        <strain evidence="2 3">MCA 4658</strain>
    </source>
</reference>
<gene>
    <name evidence="2" type="ORF">IE81DRAFT_211718</name>
</gene>
<protein>
    <submittedName>
        <fullName evidence="2">Uncharacterized protein</fullName>
    </submittedName>
</protein>
<evidence type="ECO:0000313" key="3">
    <source>
        <dbReference type="Proteomes" id="UP000245783"/>
    </source>
</evidence>
<name>A0A316W6R9_9BASI</name>
<evidence type="ECO:0000313" key="2">
    <source>
        <dbReference type="EMBL" id="PWN45304.1"/>
    </source>
</evidence>
<dbReference type="EMBL" id="KZ819356">
    <property type="protein sequence ID" value="PWN45304.1"/>
    <property type="molecule type" value="Genomic_DNA"/>
</dbReference>
<organism evidence="2 3">
    <name type="scientific">Ceraceosorus guamensis</name>
    <dbReference type="NCBI Taxonomy" id="1522189"/>
    <lineage>
        <taxon>Eukaryota</taxon>
        <taxon>Fungi</taxon>
        <taxon>Dikarya</taxon>
        <taxon>Basidiomycota</taxon>
        <taxon>Ustilaginomycotina</taxon>
        <taxon>Exobasidiomycetes</taxon>
        <taxon>Ceraceosorales</taxon>
        <taxon>Ceraceosoraceae</taxon>
        <taxon>Ceraceosorus</taxon>
    </lineage>
</organism>
<dbReference type="InParanoid" id="A0A316W6R9"/>
<evidence type="ECO:0000256" key="1">
    <source>
        <dbReference type="SAM" id="MobiDB-lite"/>
    </source>
</evidence>
<accession>A0A316W6R9</accession>
<feature type="region of interest" description="Disordered" evidence="1">
    <location>
        <begin position="104"/>
        <end position="125"/>
    </location>
</feature>
<dbReference type="Proteomes" id="UP000245783">
    <property type="component" value="Unassembled WGS sequence"/>
</dbReference>
<dbReference type="RefSeq" id="XP_025372464.1">
    <property type="nucleotide sequence ID" value="XM_025510975.1"/>
</dbReference>